<evidence type="ECO:0000256" key="1">
    <source>
        <dbReference type="SAM" id="MobiDB-lite"/>
    </source>
</evidence>
<feature type="chain" id="PRO_5044279115" evidence="2">
    <location>
        <begin position="22"/>
        <end position="170"/>
    </location>
</feature>
<feature type="signal peptide" evidence="2">
    <location>
        <begin position="1"/>
        <end position="21"/>
    </location>
</feature>
<keyword evidence="4" id="KW-1185">Reference proteome</keyword>
<name>A0AB34IDP5_PRYPA</name>
<organism evidence="3 4">
    <name type="scientific">Prymnesium parvum</name>
    <name type="common">Toxic golden alga</name>
    <dbReference type="NCBI Taxonomy" id="97485"/>
    <lineage>
        <taxon>Eukaryota</taxon>
        <taxon>Haptista</taxon>
        <taxon>Haptophyta</taxon>
        <taxon>Prymnesiophyceae</taxon>
        <taxon>Prymnesiales</taxon>
        <taxon>Prymnesiaceae</taxon>
        <taxon>Prymnesium</taxon>
    </lineage>
</organism>
<keyword evidence="2" id="KW-0732">Signal</keyword>
<evidence type="ECO:0000313" key="3">
    <source>
        <dbReference type="EMBL" id="KAL1496382.1"/>
    </source>
</evidence>
<protein>
    <submittedName>
        <fullName evidence="3">Uncharacterized protein</fullName>
    </submittedName>
</protein>
<dbReference type="Proteomes" id="UP001515480">
    <property type="component" value="Unassembled WGS sequence"/>
</dbReference>
<proteinExistence type="predicted"/>
<reference evidence="3 4" key="1">
    <citation type="journal article" date="2024" name="Science">
        <title>Giant polyketide synthase enzymes in the biosynthesis of giant marine polyether toxins.</title>
        <authorList>
            <person name="Fallon T.R."/>
            <person name="Shende V.V."/>
            <person name="Wierzbicki I.H."/>
            <person name="Pendleton A.L."/>
            <person name="Watervoot N.F."/>
            <person name="Auber R.P."/>
            <person name="Gonzalez D.J."/>
            <person name="Wisecaver J.H."/>
            <person name="Moore B.S."/>
        </authorList>
    </citation>
    <scope>NUCLEOTIDE SEQUENCE [LARGE SCALE GENOMIC DNA]</scope>
    <source>
        <strain evidence="3 4">12B1</strain>
    </source>
</reference>
<dbReference type="EMBL" id="JBGBPQ010000029">
    <property type="protein sequence ID" value="KAL1496382.1"/>
    <property type="molecule type" value="Genomic_DNA"/>
</dbReference>
<dbReference type="AlphaFoldDB" id="A0AB34IDP5"/>
<comment type="caution">
    <text evidence="3">The sequence shown here is derived from an EMBL/GenBank/DDBJ whole genome shotgun (WGS) entry which is preliminary data.</text>
</comment>
<evidence type="ECO:0000256" key="2">
    <source>
        <dbReference type="SAM" id="SignalP"/>
    </source>
</evidence>
<evidence type="ECO:0000313" key="4">
    <source>
        <dbReference type="Proteomes" id="UP001515480"/>
    </source>
</evidence>
<sequence length="170" mass="17852">MGVPSPRLLLLLPALLGAVPAPERKDATLAATAAPNGAEPPTELPAPLAAVRQQLLSAETEQASWFAKLFPPLPGDTEATRRGKAAAAQMLMAADVDKASWFAKLFPPLPGEKERRGDALDSKQQSLMAAEADQASWFAKLFPPQPGQKEGPDARLASKDGGNVPSSSHL</sequence>
<feature type="region of interest" description="Disordered" evidence="1">
    <location>
        <begin position="139"/>
        <end position="170"/>
    </location>
</feature>
<accession>A0AB34IDP5</accession>
<gene>
    <name evidence="3" type="ORF">AB1Y20_016337</name>
</gene>